<accession>A0A226DF86</accession>
<dbReference type="InterPro" id="IPR000719">
    <property type="entry name" value="Prot_kinase_dom"/>
</dbReference>
<sequence>MSHPNTNPSPSTSTSENNNSPQGNITSPLFSHFALGPKPLGTGGFGCVFRADQVEFETNKFNVYNLSWNEESSVIEPDLEGTFALKLIPEGKLSEVKFMSKLCHPNIVASYNV</sequence>
<proteinExistence type="predicted"/>
<feature type="region of interest" description="Disordered" evidence="1">
    <location>
        <begin position="1"/>
        <end position="30"/>
    </location>
</feature>
<reference evidence="3 4" key="1">
    <citation type="submission" date="2015-12" db="EMBL/GenBank/DDBJ databases">
        <title>The genome of Folsomia candida.</title>
        <authorList>
            <person name="Faddeeva A."/>
            <person name="Derks M.F."/>
            <person name="Anvar Y."/>
            <person name="Smit S."/>
            <person name="Van Straalen N."/>
            <person name="Roelofs D."/>
        </authorList>
    </citation>
    <scope>NUCLEOTIDE SEQUENCE [LARGE SCALE GENOMIC DNA]</scope>
    <source>
        <strain evidence="3 4">VU population</strain>
        <tissue evidence="3">Whole body</tissue>
    </source>
</reference>
<keyword evidence="3" id="KW-0808">Transferase</keyword>
<dbReference type="Proteomes" id="UP000198287">
    <property type="component" value="Unassembled WGS sequence"/>
</dbReference>
<comment type="caution">
    <text evidence="3">The sequence shown here is derived from an EMBL/GenBank/DDBJ whole genome shotgun (WGS) entry which is preliminary data.</text>
</comment>
<dbReference type="AlphaFoldDB" id="A0A226DF86"/>
<keyword evidence="4" id="KW-1185">Reference proteome</keyword>
<dbReference type="GO" id="GO:0005524">
    <property type="term" value="F:ATP binding"/>
    <property type="evidence" value="ECO:0007669"/>
    <property type="project" value="InterPro"/>
</dbReference>
<dbReference type="PROSITE" id="PS50011">
    <property type="entry name" value="PROTEIN_KINASE_DOM"/>
    <property type="match status" value="1"/>
</dbReference>
<evidence type="ECO:0000313" key="3">
    <source>
        <dbReference type="EMBL" id="OXA42866.1"/>
    </source>
</evidence>
<dbReference type="EMBL" id="LNIX01000024">
    <property type="protein sequence ID" value="OXA42866.1"/>
    <property type="molecule type" value="Genomic_DNA"/>
</dbReference>
<keyword evidence="3" id="KW-0675">Receptor</keyword>
<dbReference type="InterPro" id="IPR011009">
    <property type="entry name" value="Kinase-like_dom_sf"/>
</dbReference>
<keyword evidence="3" id="KW-0418">Kinase</keyword>
<evidence type="ECO:0000259" key="2">
    <source>
        <dbReference type="PROSITE" id="PS50011"/>
    </source>
</evidence>
<dbReference type="Gene3D" id="3.30.200.20">
    <property type="entry name" value="Phosphorylase Kinase, domain 1"/>
    <property type="match status" value="1"/>
</dbReference>
<feature type="compositionally biased region" description="Low complexity" evidence="1">
    <location>
        <begin position="1"/>
        <end position="21"/>
    </location>
</feature>
<name>A0A226DF86_FOLCA</name>
<evidence type="ECO:0000313" key="4">
    <source>
        <dbReference type="Proteomes" id="UP000198287"/>
    </source>
</evidence>
<feature type="domain" description="Protein kinase" evidence="2">
    <location>
        <begin position="34"/>
        <end position="113"/>
    </location>
</feature>
<dbReference type="SUPFAM" id="SSF56112">
    <property type="entry name" value="Protein kinase-like (PK-like)"/>
    <property type="match status" value="1"/>
</dbReference>
<gene>
    <name evidence="3" type="ORF">Fcan01_22391</name>
</gene>
<dbReference type="OrthoDB" id="63989at2759"/>
<evidence type="ECO:0000256" key="1">
    <source>
        <dbReference type="SAM" id="MobiDB-lite"/>
    </source>
</evidence>
<organism evidence="3 4">
    <name type="scientific">Folsomia candida</name>
    <name type="common">Springtail</name>
    <dbReference type="NCBI Taxonomy" id="158441"/>
    <lineage>
        <taxon>Eukaryota</taxon>
        <taxon>Metazoa</taxon>
        <taxon>Ecdysozoa</taxon>
        <taxon>Arthropoda</taxon>
        <taxon>Hexapoda</taxon>
        <taxon>Collembola</taxon>
        <taxon>Entomobryomorpha</taxon>
        <taxon>Isotomoidea</taxon>
        <taxon>Isotomidae</taxon>
        <taxon>Proisotominae</taxon>
        <taxon>Folsomia</taxon>
    </lineage>
</organism>
<protein>
    <submittedName>
        <fullName evidence="3">Interleukin-1 receptor-associated kinase 1</fullName>
    </submittedName>
</protein>
<dbReference type="GO" id="GO:0004672">
    <property type="term" value="F:protein kinase activity"/>
    <property type="evidence" value="ECO:0007669"/>
    <property type="project" value="InterPro"/>
</dbReference>